<reference evidence="2 3" key="1">
    <citation type="journal article" date="2020" name="ISME J.">
        <title>Comparative genomics reveals insights into cyanobacterial evolution and habitat adaptation.</title>
        <authorList>
            <person name="Chen M.Y."/>
            <person name="Teng W.K."/>
            <person name="Zhao L."/>
            <person name="Hu C.X."/>
            <person name="Zhou Y.K."/>
            <person name="Han B.P."/>
            <person name="Song L.R."/>
            <person name="Shu W.S."/>
        </authorList>
    </citation>
    <scope>NUCLEOTIDE SEQUENCE [LARGE SCALE GENOMIC DNA]</scope>
    <source>
        <strain evidence="2 3">FACHB-1050</strain>
    </source>
</reference>
<dbReference type="Proteomes" id="UP000618445">
    <property type="component" value="Unassembled WGS sequence"/>
</dbReference>
<feature type="domain" description="CHAT" evidence="1">
    <location>
        <begin position="205"/>
        <end position="493"/>
    </location>
</feature>
<comment type="caution">
    <text evidence="2">The sequence shown here is derived from an EMBL/GenBank/DDBJ whole genome shotgun (WGS) entry which is preliminary data.</text>
</comment>
<evidence type="ECO:0000313" key="3">
    <source>
        <dbReference type="Proteomes" id="UP000618445"/>
    </source>
</evidence>
<protein>
    <submittedName>
        <fullName evidence="2">CHAT domain-containing protein</fullName>
    </submittedName>
</protein>
<name>A0ABR8CH39_9CYAN</name>
<accession>A0ABR8CH39</accession>
<gene>
    <name evidence="2" type="ORF">H6G05_21305</name>
</gene>
<sequence length="495" mass="54501">MRIKVMKMRSLSWKVLLVLILSGIGVLGRRATYHNNVALGQATPSASPRPINSSPEIFSPEVGGLGERLLGGVITNGFTKAPAGLEARRRAGDYFNSNQLEDAQYAIERSYSDEHRYYSNENVNPIPMSLSVAQTALLRSERITESKTALVYPVIFPDRLEILLIPSSGKPIRKVVREANELDILSAAEDFVGNIRDVSSTDYLPSAQTLYDWIIRPIDTDLQSANITTLIFVMDGPLRAIPIAALHDGKDFLVQKYAIATVPSMGMVNLQLRDRRSNSILVMGLTEAMQGLSALPSVEVEANIITTQVLQGDAFLNQSFTVENIKTQRKKKNYGIVHLATHAKFVSNTISGAFIQMWNERLYLDQLKSFNLGFEPIEMLTLSACQTAVGKNLGLSGVAAQKGAKSVLASLWVVSDAGTVPLMLSFYRNYPNAQSKAIALQQTQVALLRGDVRIEGNQIQGIPNLPVVSLNQLNQAIDLKHPYFWASFILVGNWL</sequence>
<organism evidence="2 3">
    <name type="scientific">Phormidium tenue FACHB-1050</name>
    <dbReference type="NCBI Taxonomy" id="2692857"/>
    <lineage>
        <taxon>Bacteria</taxon>
        <taxon>Bacillati</taxon>
        <taxon>Cyanobacteriota</taxon>
        <taxon>Cyanophyceae</taxon>
        <taxon>Oscillatoriophycideae</taxon>
        <taxon>Oscillatoriales</taxon>
        <taxon>Oscillatoriaceae</taxon>
        <taxon>Phormidium</taxon>
    </lineage>
</organism>
<dbReference type="RefSeq" id="WP_190581288.1">
    <property type="nucleotide sequence ID" value="NZ_CAWPQU010000044.1"/>
</dbReference>
<dbReference type="Pfam" id="PF12770">
    <property type="entry name" value="CHAT"/>
    <property type="match status" value="1"/>
</dbReference>
<keyword evidence="3" id="KW-1185">Reference proteome</keyword>
<dbReference type="EMBL" id="JACJQY010000049">
    <property type="protein sequence ID" value="MBD2319365.1"/>
    <property type="molecule type" value="Genomic_DNA"/>
</dbReference>
<dbReference type="InterPro" id="IPR024983">
    <property type="entry name" value="CHAT_dom"/>
</dbReference>
<evidence type="ECO:0000259" key="1">
    <source>
        <dbReference type="Pfam" id="PF12770"/>
    </source>
</evidence>
<evidence type="ECO:0000313" key="2">
    <source>
        <dbReference type="EMBL" id="MBD2319365.1"/>
    </source>
</evidence>
<proteinExistence type="predicted"/>